<dbReference type="Proteomes" id="UP000683360">
    <property type="component" value="Unassembled WGS sequence"/>
</dbReference>
<protein>
    <recommendedName>
        <fullName evidence="2">Dynamin N-terminal domain-containing protein</fullName>
    </recommendedName>
</protein>
<dbReference type="OrthoDB" id="5981483at2759"/>
<dbReference type="AlphaFoldDB" id="A0A8S3VBI4"/>
<dbReference type="EMBL" id="CAJPWZ010003250">
    <property type="protein sequence ID" value="CAG2254642.1"/>
    <property type="molecule type" value="Genomic_DNA"/>
</dbReference>
<dbReference type="Gene3D" id="3.40.50.300">
    <property type="entry name" value="P-loop containing nucleotide triphosphate hydrolases"/>
    <property type="match status" value="1"/>
</dbReference>
<dbReference type="InterPro" id="IPR027417">
    <property type="entry name" value="P-loop_NTPase"/>
</dbReference>
<sequence>MDAQTAIGDVIDKDCRRREQIFTVYEDIKKLLQRDENLRHILTTEIGDVTQDLDKLRCAITDTECPILVAGETSAGKSSIINLIIGTQILPERLLFSTSTICKIWNSEEKKIVLTDLKNKQKNTPIVDTPGIGTRETLMERLFDYLPNAMAFIYVINSGNAGGVEYDDWYLIDENIEYCSSKEYCRPYLNNTKGNMLDFDTETTLFVCNKWDQVDEDEEEAVWDFIKRKLESDWPQINLDQQLFKLSCKKEKKRIRNKSQPSSNYEKLVQGIRDMLPKTLEAKLIRHVKESVLAKVDEKCKAIALEIVDHLNSVKEDMFMWKQSDLPESKDILCVTAKATELIQATMNNEINKWRLRKTHEIDNEMKDILTRHFNIIEGDLRIASDCFGSFTGYTSEYMHMWNTLSLLTKHFNLGIGAAIVTSPLLFCGIFGINLYVKEMIPGVQNYDSKNKSAIQNYTTDKTKFMRKLADSILEKQITEKQIYTQMGPFMKT</sequence>
<evidence type="ECO:0000256" key="1">
    <source>
        <dbReference type="SAM" id="Phobius"/>
    </source>
</evidence>
<proteinExistence type="predicted"/>
<keyword evidence="1" id="KW-0472">Membrane</keyword>
<organism evidence="3 4">
    <name type="scientific">Mytilus edulis</name>
    <name type="common">Blue mussel</name>
    <dbReference type="NCBI Taxonomy" id="6550"/>
    <lineage>
        <taxon>Eukaryota</taxon>
        <taxon>Metazoa</taxon>
        <taxon>Spiralia</taxon>
        <taxon>Lophotrochozoa</taxon>
        <taxon>Mollusca</taxon>
        <taxon>Bivalvia</taxon>
        <taxon>Autobranchia</taxon>
        <taxon>Pteriomorphia</taxon>
        <taxon>Mytilida</taxon>
        <taxon>Mytiloidea</taxon>
        <taxon>Mytilidae</taxon>
        <taxon>Mytilinae</taxon>
        <taxon>Mytilus</taxon>
    </lineage>
</organism>
<keyword evidence="1" id="KW-0812">Transmembrane</keyword>
<evidence type="ECO:0000313" key="3">
    <source>
        <dbReference type="EMBL" id="CAG2254642.1"/>
    </source>
</evidence>
<feature type="transmembrane region" description="Helical" evidence="1">
    <location>
        <begin position="414"/>
        <end position="437"/>
    </location>
</feature>
<evidence type="ECO:0000259" key="2">
    <source>
        <dbReference type="Pfam" id="PF00350"/>
    </source>
</evidence>
<keyword evidence="4" id="KW-1185">Reference proteome</keyword>
<dbReference type="SUPFAM" id="SSF52540">
    <property type="entry name" value="P-loop containing nucleoside triphosphate hydrolases"/>
    <property type="match status" value="1"/>
</dbReference>
<evidence type="ECO:0000313" key="4">
    <source>
        <dbReference type="Proteomes" id="UP000683360"/>
    </source>
</evidence>
<reference evidence="3" key="1">
    <citation type="submission" date="2021-03" db="EMBL/GenBank/DDBJ databases">
        <authorList>
            <person name="Bekaert M."/>
        </authorList>
    </citation>
    <scope>NUCLEOTIDE SEQUENCE</scope>
</reference>
<dbReference type="InterPro" id="IPR045063">
    <property type="entry name" value="Dynamin_N"/>
</dbReference>
<gene>
    <name evidence="3" type="ORF">MEDL_66113</name>
</gene>
<comment type="caution">
    <text evidence="3">The sequence shown here is derived from an EMBL/GenBank/DDBJ whole genome shotgun (WGS) entry which is preliminary data.</text>
</comment>
<dbReference type="PANTHER" id="PTHR26392">
    <property type="entry name" value="MITOGEN-ACTIVATED PROTEIN KINASE KINASE KINASE 7-RELATED"/>
    <property type="match status" value="1"/>
</dbReference>
<keyword evidence="1" id="KW-1133">Transmembrane helix</keyword>
<dbReference type="PANTHER" id="PTHR26392:SF92">
    <property type="entry name" value="PROTEIN KINASE DOMAIN-CONTAINING PROTEIN"/>
    <property type="match status" value="1"/>
</dbReference>
<feature type="domain" description="Dynamin N-terminal" evidence="2">
    <location>
        <begin position="67"/>
        <end position="111"/>
    </location>
</feature>
<accession>A0A8S3VBI4</accession>
<name>A0A8S3VBI4_MYTED</name>
<dbReference type="Pfam" id="PF00350">
    <property type="entry name" value="Dynamin_N"/>
    <property type="match status" value="1"/>
</dbReference>